<reference evidence="15" key="1">
    <citation type="submission" date="2025-08" db="UniProtKB">
        <authorList>
            <consortium name="Ensembl"/>
        </authorList>
    </citation>
    <scope>IDENTIFICATION</scope>
</reference>
<dbReference type="InterPro" id="IPR041679">
    <property type="entry name" value="DNA2/NAM7-like_C"/>
</dbReference>
<proteinExistence type="inferred from homology"/>
<dbReference type="SUPFAM" id="SSF52540">
    <property type="entry name" value="P-loop containing nucleoside triphosphate hydrolases"/>
    <property type="match status" value="1"/>
</dbReference>
<dbReference type="AlphaFoldDB" id="A0A2K5PQY3"/>
<dbReference type="Pfam" id="PF13086">
    <property type="entry name" value="AAA_11"/>
    <property type="match status" value="2"/>
</dbReference>
<feature type="compositionally biased region" description="Basic and acidic residues" evidence="10">
    <location>
        <begin position="694"/>
        <end position="710"/>
    </location>
</feature>
<dbReference type="InterPro" id="IPR041677">
    <property type="entry name" value="DNA2/NAM7_AAA_11"/>
</dbReference>
<dbReference type="GO" id="GO:0003724">
    <property type="term" value="F:RNA helicase activity"/>
    <property type="evidence" value="ECO:0007669"/>
    <property type="project" value="UniProtKB-EC"/>
</dbReference>
<feature type="domain" description="Helicase MOV-10-like beta-barrel" evidence="14">
    <location>
        <begin position="552"/>
        <end position="627"/>
    </location>
</feature>
<evidence type="ECO:0000256" key="1">
    <source>
        <dbReference type="ARBA" id="ARBA00004496"/>
    </source>
</evidence>
<feature type="domain" description="DNA2/NAM7 helicase helicase" evidence="12">
    <location>
        <begin position="743"/>
        <end position="825"/>
    </location>
</feature>
<dbReference type="Gene3D" id="3.40.50.300">
    <property type="entry name" value="P-loop containing nucleotide triphosphate hydrolases"/>
    <property type="match status" value="2"/>
</dbReference>
<evidence type="ECO:0000256" key="3">
    <source>
        <dbReference type="ARBA" id="ARBA00012552"/>
    </source>
</evidence>
<evidence type="ECO:0000256" key="10">
    <source>
        <dbReference type="SAM" id="MobiDB-lite"/>
    </source>
</evidence>
<evidence type="ECO:0000259" key="12">
    <source>
        <dbReference type="Pfam" id="PF13086"/>
    </source>
</evidence>
<dbReference type="GO" id="GO:0005737">
    <property type="term" value="C:cytoplasm"/>
    <property type="evidence" value="ECO:0007669"/>
    <property type="project" value="UniProtKB-SubCell"/>
</dbReference>
<accession>A0A2K5PQY3</accession>
<keyword evidence="5" id="KW-0547">Nucleotide-binding</keyword>
<feature type="signal peptide" evidence="11">
    <location>
        <begin position="1"/>
        <end position="18"/>
    </location>
</feature>
<organism evidence="15 16">
    <name type="scientific">Cebus imitator</name>
    <name type="common">Panamanian white-faced capuchin</name>
    <name type="synonym">Cebus capucinus imitator</name>
    <dbReference type="NCBI Taxonomy" id="2715852"/>
    <lineage>
        <taxon>Eukaryota</taxon>
        <taxon>Metazoa</taxon>
        <taxon>Chordata</taxon>
        <taxon>Craniata</taxon>
        <taxon>Vertebrata</taxon>
        <taxon>Euteleostomi</taxon>
        <taxon>Mammalia</taxon>
        <taxon>Eutheria</taxon>
        <taxon>Euarchontoglires</taxon>
        <taxon>Primates</taxon>
        <taxon>Haplorrhini</taxon>
        <taxon>Platyrrhini</taxon>
        <taxon>Cebidae</taxon>
        <taxon>Cebinae</taxon>
        <taxon>Cebus</taxon>
    </lineage>
</organism>
<evidence type="ECO:0000256" key="2">
    <source>
        <dbReference type="ARBA" id="ARBA00005601"/>
    </source>
</evidence>
<name>A0A2K5PQY3_CEBIM</name>
<gene>
    <name evidence="15" type="primary">MOV10L1</name>
</gene>
<dbReference type="Ensembl" id="ENSCCAT00000023426.1">
    <property type="protein sequence ID" value="ENSCCAP00000006063.1"/>
    <property type="gene ID" value="ENSCCAG00000020759.1"/>
</dbReference>
<feature type="compositionally biased region" description="Polar residues" evidence="10">
    <location>
        <begin position="345"/>
        <end position="372"/>
    </location>
</feature>
<keyword evidence="6" id="KW-0378">Hydrolase</keyword>
<dbReference type="GeneTree" id="ENSGT00940000160150"/>
<evidence type="ECO:0000256" key="4">
    <source>
        <dbReference type="ARBA" id="ARBA00022490"/>
    </source>
</evidence>
<feature type="chain" id="PRO_5014429405" description="RNA helicase" evidence="11">
    <location>
        <begin position="19"/>
        <end position="1163"/>
    </location>
</feature>
<dbReference type="Proteomes" id="UP000233040">
    <property type="component" value="Unassembled WGS sequence"/>
</dbReference>
<feature type="region of interest" description="Disordered" evidence="10">
    <location>
        <begin position="673"/>
        <end position="715"/>
    </location>
</feature>
<dbReference type="CDD" id="cd18808">
    <property type="entry name" value="SF1_C_Upf1"/>
    <property type="match status" value="1"/>
</dbReference>
<comment type="catalytic activity">
    <reaction evidence="9">
        <text>ATP + H2O = ADP + phosphate + H(+)</text>
        <dbReference type="Rhea" id="RHEA:13065"/>
        <dbReference type="ChEBI" id="CHEBI:15377"/>
        <dbReference type="ChEBI" id="CHEBI:15378"/>
        <dbReference type="ChEBI" id="CHEBI:30616"/>
        <dbReference type="ChEBI" id="CHEBI:43474"/>
        <dbReference type="ChEBI" id="CHEBI:456216"/>
        <dbReference type="EC" id="3.6.4.13"/>
    </reaction>
</comment>
<keyword evidence="7" id="KW-0347">Helicase</keyword>
<evidence type="ECO:0000256" key="9">
    <source>
        <dbReference type="ARBA" id="ARBA00047984"/>
    </source>
</evidence>
<feature type="compositionally biased region" description="Polar residues" evidence="10">
    <location>
        <begin position="673"/>
        <end position="687"/>
    </location>
</feature>
<dbReference type="GO" id="GO:0005524">
    <property type="term" value="F:ATP binding"/>
    <property type="evidence" value="ECO:0007669"/>
    <property type="project" value="UniProtKB-KW"/>
</dbReference>
<sequence>MLSLAAKLVAFFWRTADGPGDEAGRREPELAEGDTKLKTVRGVVTRYCSDYGMIDDLIYFSSVAVTSKVLLNVGQEVIAVVEENKVSSGLKAIRVEAVSDKWEDDSRNHDSPSDSGPRVLIGCVTSMMEGAGCISQTTYFSLESVCEGFEPCKGDWVEAEYWIRPGTWSSEATSVKPLRYKRVDKVCISSLCGRNGVIEDSIFFTLDSLKLPDGYIPRRGDVVNAVVVESSQSCYVWRALCLTPVKRRDFTPIDEAAQFYGTILLKNKGDIEVTQLTHFGTLKEGRSKTMVIWIENKGDIPQNLVSCKLAGWDKSKQFRFQMPDKDQTCPMVSLVSVPEKENSSDENINSLTSHTKNKTPQMSESSLANNREISPGDYTYKGENGEKDNILSRKQMTEPEPGGLVPPGGKTCIVVICDAKNPGRCKELLLLCFSNFLIGRYLEVSVISGEESLIAVREPFSWKKPKSSQALTSVKPTIVVTTQKRNSRRQLPSFLPQYPIPDRLRKCVEQKIDILTFQPLLAELLNMSNYKEKFSTLLWLEEIHAEMELKEYNMSGVMLKRNGDMLVLEVPGLAEGRPSLYAGDKLILKTQEYNGHVVEYISYVIEIHEEDVTLKINPEFEQAYNSEPMDVEFTYNRTTSRRCHFALEQVIHLGVKVLFPEEIILQSPQVTGNWNHAQDTKNNGQSTSKKDRKTRKDQAKHGTKERHAGDQDLPAPFAADISDLVDEIQTPEARKVEFFNPVLNENQKLAVRRILSGDCRPLPYILFGPPGTGKTVTIIEAVLQVHFALPDSRILVCAPSNSAADLVCLRLHESRVLRPAAMVRVNATCRFEEIVIDAIKPYCRDGEDIWKASRFRIIITTCSSSGLFYQIGVRVGHFTHVFVDEAGQASEPECLIPLGLMSDVSGQIVLAGDPMQLGPVIKSRLAMAYGLNVSLLERLMSRPAYQRDENAFGACGAHNPLLVTKLVKNYRSHKALLALPSRLFYHRELEVCADPTVVNSLLGWEKLPKKGFPLIFHGVRGSEAREGRSPSWFNPAEAVQVLRYCCLLARSIFSQVSASDIGVITPYRKQVEKIRILLRNVDLMDVKVGSVEEFQGQEYRAIIISTDPCFGALLEYSITNGVYMGCDLPPELQSLQNCGEGVADPSCPVVPGSTGPEKHHKPS</sequence>
<evidence type="ECO:0000256" key="6">
    <source>
        <dbReference type="ARBA" id="ARBA00022801"/>
    </source>
</evidence>
<dbReference type="Pfam" id="PF13087">
    <property type="entry name" value="AAA_12"/>
    <property type="match status" value="1"/>
</dbReference>
<dbReference type="InterPro" id="IPR049080">
    <property type="entry name" value="MOV-10-like_beta-barrel"/>
</dbReference>
<evidence type="ECO:0000256" key="5">
    <source>
        <dbReference type="ARBA" id="ARBA00022741"/>
    </source>
</evidence>
<feature type="domain" description="DNA2/NAM7 helicase helicase" evidence="12">
    <location>
        <begin position="854"/>
        <end position="924"/>
    </location>
</feature>
<feature type="domain" description="DNA2/NAM7 helicase-like C-terminal" evidence="13">
    <location>
        <begin position="943"/>
        <end position="1106"/>
    </location>
</feature>
<feature type="region of interest" description="Disordered" evidence="10">
    <location>
        <begin position="338"/>
        <end position="385"/>
    </location>
</feature>
<dbReference type="InterPro" id="IPR027417">
    <property type="entry name" value="P-loop_NTPase"/>
</dbReference>
<comment type="similarity">
    <text evidence="2">Belongs to the DNA2/NAM7 helicase family. SDE3 subfamily.</text>
</comment>
<evidence type="ECO:0000313" key="16">
    <source>
        <dbReference type="Proteomes" id="UP000233040"/>
    </source>
</evidence>
<evidence type="ECO:0000256" key="11">
    <source>
        <dbReference type="SAM" id="SignalP"/>
    </source>
</evidence>
<evidence type="ECO:0000256" key="8">
    <source>
        <dbReference type="ARBA" id="ARBA00022840"/>
    </source>
</evidence>
<dbReference type="GO" id="GO:0016787">
    <property type="term" value="F:hydrolase activity"/>
    <property type="evidence" value="ECO:0007669"/>
    <property type="project" value="UniProtKB-KW"/>
</dbReference>
<evidence type="ECO:0000259" key="14">
    <source>
        <dbReference type="Pfam" id="PF21634"/>
    </source>
</evidence>
<comment type="subcellular location">
    <subcellularLocation>
        <location evidence="1">Cytoplasm</location>
    </subcellularLocation>
</comment>
<dbReference type="InterPro" id="IPR047187">
    <property type="entry name" value="SF1_C_Upf1"/>
</dbReference>
<dbReference type="EC" id="3.6.4.13" evidence="3"/>
<keyword evidence="4" id="KW-0963">Cytoplasm</keyword>
<keyword evidence="16" id="KW-1185">Reference proteome</keyword>
<evidence type="ECO:0000313" key="15">
    <source>
        <dbReference type="Ensembl" id="ENSCCAP00000006063.1"/>
    </source>
</evidence>
<reference evidence="15" key="2">
    <citation type="submission" date="2025-09" db="UniProtKB">
        <authorList>
            <consortium name="Ensembl"/>
        </authorList>
    </citation>
    <scope>IDENTIFICATION</scope>
</reference>
<keyword evidence="11" id="KW-0732">Signal</keyword>
<keyword evidence="8" id="KW-0067">ATP-binding</keyword>
<evidence type="ECO:0000256" key="7">
    <source>
        <dbReference type="ARBA" id="ARBA00022806"/>
    </source>
</evidence>
<evidence type="ECO:0000259" key="13">
    <source>
        <dbReference type="Pfam" id="PF13087"/>
    </source>
</evidence>
<protein>
    <recommendedName>
        <fullName evidence="3">RNA helicase</fullName>
        <ecNumber evidence="3">3.6.4.13</ecNumber>
    </recommendedName>
</protein>
<dbReference type="CDD" id="cd18078">
    <property type="entry name" value="DEXXQc_Mov10L1"/>
    <property type="match status" value="1"/>
</dbReference>
<dbReference type="Pfam" id="PF21634">
    <property type="entry name" value="MOV-10_beta-barrel"/>
    <property type="match status" value="1"/>
</dbReference>
<dbReference type="PANTHER" id="PTHR45418">
    <property type="entry name" value="CANCER/TESTIS ANTIGEN 55"/>
    <property type="match status" value="1"/>
</dbReference>
<dbReference type="PANTHER" id="PTHR45418:SF1">
    <property type="entry name" value="CANCER_TESTIS ANTIGEN 55"/>
    <property type="match status" value="1"/>
</dbReference>
<dbReference type="FunFam" id="3.40.50.300:FF:000999">
    <property type="entry name" value="Mov10 like RISC complex RNA helicase 1"/>
    <property type="match status" value="1"/>
</dbReference>